<evidence type="ECO:0000313" key="1">
    <source>
        <dbReference type="EMBL" id="MBK1643730.1"/>
    </source>
</evidence>
<proteinExistence type="predicted"/>
<name>A0A9X1B857_9GAMM</name>
<evidence type="ECO:0000313" key="2">
    <source>
        <dbReference type="Proteomes" id="UP001138802"/>
    </source>
</evidence>
<organism evidence="1 2">
    <name type="scientific">Thiocapsa imhoffii</name>
    <dbReference type="NCBI Taxonomy" id="382777"/>
    <lineage>
        <taxon>Bacteria</taxon>
        <taxon>Pseudomonadati</taxon>
        <taxon>Pseudomonadota</taxon>
        <taxon>Gammaproteobacteria</taxon>
        <taxon>Chromatiales</taxon>
        <taxon>Chromatiaceae</taxon>
        <taxon>Thiocapsa</taxon>
    </lineage>
</organism>
<dbReference type="AlphaFoldDB" id="A0A9X1B857"/>
<accession>A0A9X1B857</accession>
<sequence length="74" mass="7841">MHTGGPRRDQGGSRRILHLCLMACGGSIPGEQAGSGGWSGRAPWRARPDGERLGVVVVGTWSWTARLAIEQTAT</sequence>
<reference evidence="1 2" key="1">
    <citation type="journal article" date="2020" name="Microorganisms">
        <title>Osmotic Adaptation and Compatible Solute Biosynthesis of Phototrophic Bacteria as Revealed from Genome Analyses.</title>
        <authorList>
            <person name="Imhoff J.F."/>
            <person name="Rahn T."/>
            <person name="Kunzel S."/>
            <person name="Keller A."/>
            <person name="Neulinger S.C."/>
        </authorList>
    </citation>
    <scope>NUCLEOTIDE SEQUENCE [LARGE SCALE GENOMIC DNA]</scope>
    <source>
        <strain evidence="1 2">DSM 21303</strain>
    </source>
</reference>
<keyword evidence="2" id="KW-1185">Reference proteome</keyword>
<dbReference type="Proteomes" id="UP001138802">
    <property type="component" value="Unassembled WGS sequence"/>
</dbReference>
<comment type="caution">
    <text evidence="1">The sequence shown here is derived from an EMBL/GenBank/DDBJ whole genome shotgun (WGS) entry which is preliminary data.</text>
</comment>
<protein>
    <submittedName>
        <fullName evidence="1">Uncharacterized protein</fullName>
    </submittedName>
</protein>
<gene>
    <name evidence="1" type="ORF">CKO25_03445</name>
</gene>
<dbReference type="EMBL" id="NRSD01000002">
    <property type="protein sequence ID" value="MBK1643730.1"/>
    <property type="molecule type" value="Genomic_DNA"/>
</dbReference>